<evidence type="ECO:0008006" key="4">
    <source>
        <dbReference type="Google" id="ProtNLM"/>
    </source>
</evidence>
<comment type="caution">
    <text evidence="2">The sequence shown here is derived from an EMBL/GenBank/DDBJ whole genome shotgun (WGS) entry which is preliminary data.</text>
</comment>
<gene>
    <name evidence="2" type="ORF">EDC27_1118</name>
</gene>
<dbReference type="PROSITE" id="PS51257">
    <property type="entry name" value="PROKAR_LIPOPROTEIN"/>
    <property type="match status" value="1"/>
</dbReference>
<dbReference type="Proteomes" id="UP000276223">
    <property type="component" value="Unassembled WGS sequence"/>
</dbReference>
<keyword evidence="1" id="KW-0732">Signal</keyword>
<accession>A0A3N1VGG4</accession>
<keyword evidence="3" id="KW-1185">Reference proteome</keyword>
<proteinExistence type="predicted"/>
<dbReference type="AlphaFoldDB" id="A0A3N1VGG4"/>
<sequence>MKLFVFFGLRWKASWSLVGLVFVACAAGCATGPDFQRSSPVQLAPLDVISWRPYDPYAHRRLCILPFQSPAGMESVGMPLASAYRQVLAREGVFSSPLIMEPQEPGMEASFGLKEMPDACGLVLTGTVEQIHVGSGALPTVLVITVRLVDAHKLVTLWEVVQTGRSFPSTDVELLWHVVSGPGAADHRQVARHMAWQLASFLKGANMDGRAGRDASNEPGG</sequence>
<reference evidence="2 3" key="1">
    <citation type="submission" date="2018-11" db="EMBL/GenBank/DDBJ databases">
        <title>Genomic Encyclopedia of Type Strains, Phase IV (KMG-IV): sequencing the most valuable type-strain genomes for metagenomic binning, comparative biology and taxonomic classification.</title>
        <authorList>
            <person name="Goeker M."/>
        </authorList>
    </citation>
    <scope>NUCLEOTIDE SEQUENCE [LARGE SCALE GENOMIC DNA]</scope>
    <source>
        <strain evidence="2 3">DSM 22027</strain>
    </source>
</reference>
<organism evidence="2 3">
    <name type="scientific">Desulfosoma caldarium</name>
    <dbReference type="NCBI Taxonomy" id="610254"/>
    <lineage>
        <taxon>Bacteria</taxon>
        <taxon>Pseudomonadati</taxon>
        <taxon>Thermodesulfobacteriota</taxon>
        <taxon>Syntrophobacteria</taxon>
        <taxon>Syntrophobacterales</taxon>
        <taxon>Syntrophobacteraceae</taxon>
        <taxon>Desulfosoma</taxon>
    </lineage>
</organism>
<evidence type="ECO:0000313" key="3">
    <source>
        <dbReference type="Proteomes" id="UP000276223"/>
    </source>
</evidence>
<dbReference type="OrthoDB" id="218952at2"/>
<feature type="chain" id="PRO_5017989874" description="Lipoprotein" evidence="1">
    <location>
        <begin position="27"/>
        <end position="221"/>
    </location>
</feature>
<feature type="signal peptide" evidence="1">
    <location>
        <begin position="1"/>
        <end position="26"/>
    </location>
</feature>
<name>A0A3N1VGG4_9BACT</name>
<dbReference type="EMBL" id="RJVA01000010">
    <property type="protein sequence ID" value="ROR01924.1"/>
    <property type="molecule type" value="Genomic_DNA"/>
</dbReference>
<protein>
    <recommendedName>
        <fullName evidence="4">Lipoprotein</fullName>
    </recommendedName>
</protein>
<dbReference type="RefSeq" id="WP_123289609.1">
    <property type="nucleotide sequence ID" value="NZ_RJVA01000010.1"/>
</dbReference>
<evidence type="ECO:0000313" key="2">
    <source>
        <dbReference type="EMBL" id="ROR01924.1"/>
    </source>
</evidence>
<evidence type="ECO:0000256" key="1">
    <source>
        <dbReference type="SAM" id="SignalP"/>
    </source>
</evidence>